<dbReference type="GO" id="GO:0008236">
    <property type="term" value="F:serine-type peptidase activity"/>
    <property type="evidence" value="ECO:0007669"/>
    <property type="project" value="InterPro"/>
</dbReference>
<dbReference type="InterPro" id="IPR005151">
    <property type="entry name" value="Tail-specific_protease"/>
</dbReference>
<dbReference type="GO" id="GO:0004175">
    <property type="term" value="F:endopeptidase activity"/>
    <property type="evidence" value="ECO:0007669"/>
    <property type="project" value="TreeGrafter"/>
</dbReference>
<dbReference type="InterPro" id="IPR036034">
    <property type="entry name" value="PDZ_sf"/>
</dbReference>
<dbReference type="GO" id="GO:0030288">
    <property type="term" value="C:outer membrane-bounded periplasmic space"/>
    <property type="evidence" value="ECO:0007669"/>
    <property type="project" value="TreeGrafter"/>
</dbReference>
<name>A0A2V4BPP4_9FLAO</name>
<keyword evidence="3" id="KW-1185">Reference proteome</keyword>
<gene>
    <name evidence="2" type="ORF">DMB65_15580</name>
</gene>
<dbReference type="Gene3D" id="3.30.750.170">
    <property type="match status" value="1"/>
</dbReference>
<dbReference type="Pfam" id="PF18294">
    <property type="entry name" value="Pept_S41_N"/>
    <property type="match status" value="1"/>
</dbReference>
<dbReference type="Gene3D" id="2.30.42.10">
    <property type="match status" value="1"/>
</dbReference>
<accession>A0A2V4BPP4</accession>
<organism evidence="2 3">
    <name type="scientific">Flavobacterium cheongpyeongense</name>
    <dbReference type="NCBI Taxonomy" id="2212651"/>
    <lineage>
        <taxon>Bacteria</taxon>
        <taxon>Pseudomonadati</taxon>
        <taxon>Bacteroidota</taxon>
        <taxon>Flavobacteriia</taxon>
        <taxon>Flavobacteriales</taxon>
        <taxon>Flavobacteriaceae</taxon>
        <taxon>Flavobacterium</taxon>
    </lineage>
</organism>
<dbReference type="Gene3D" id="3.90.226.10">
    <property type="entry name" value="2-enoyl-CoA Hydratase, Chain A, domain 1"/>
    <property type="match status" value="1"/>
</dbReference>
<dbReference type="AlphaFoldDB" id="A0A2V4BPP4"/>
<reference evidence="2 3" key="1">
    <citation type="submission" date="2018-05" db="EMBL/GenBank/DDBJ databases">
        <title>Flavobacterium sp. strain IMCC34759, incomplete genome.</title>
        <authorList>
            <person name="Joung Y."/>
            <person name="Cho J."/>
        </authorList>
    </citation>
    <scope>NUCLEOTIDE SEQUENCE [LARGE SCALE GENOMIC DNA]</scope>
    <source>
        <strain evidence="2 3">IMCC34759</strain>
    </source>
</reference>
<dbReference type="PANTHER" id="PTHR32060:SF30">
    <property type="entry name" value="CARBOXY-TERMINAL PROCESSING PROTEASE CTPA"/>
    <property type="match status" value="1"/>
</dbReference>
<evidence type="ECO:0000313" key="2">
    <source>
        <dbReference type="EMBL" id="PXY39933.1"/>
    </source>
</evidence>
<dbReference type="CDD" id="cd07561">
    <property type="entry name" value="Peptidase_S41_CPP_like"/>
    <property type="match status" value="1"/>
</dbReference>
<dbReference type="GO" id="GO:0007165">
    <property type="term" value="P:signal transduction"/>
    <property type="evidence" value="ECO:0007669"/>
    <property type="project" value="TreeGrafter"/>
</dbReference>
<dbReference type="GO" id="GO:0006508">
    <property type="term" value="P:proteolysis"/>
    <property type="evidence" value="ECO:0007669"/>
    <property type="project" value="InterPro"/>
</dbReference>
<dbReference type="InterPro" id="IPR041613">
    <property type="entry name" value="Pept_S41_N"/>
</dbReference>
<dbReference type="EMBL" id="QJHK01000014">
    <property type="protein sequence ID" value="PXY39933.1"/>
    <property type="molecule type" value="Genomic_DNA"/>
</dbReference>
<dbReference type="Pfam" id="PF03572">
    <property type="entry name" value="Peptidase_S41"/>
    <property type="match status" value="1"/>
</dbReference>
<comment type="caution">
    <text evidence="2">The sequence shown here is derived from an EMBL/GenBank/DDBJ whole genome shotgun (WGS) entry which is preliminary data.</text>
</comment>
<proteinExistence type="predicted"/>
<dbReference type="OrthoDB" id="7168509at2"/>
<dbReference type="PROSITE" id="PS51257">
    <property type="entry name" value="PROKAR_LIPOPROTEIN"/>
    <property type="match status" value="1"/>
</dbReference>
<dbReference type="SUPFAM" id="SSF52096">
    <property type="entry name" value="ClpP/crotonase"/>
    <property type="match status" value="1"/>
</dbReference>
<protein>
    <submittedName>
        <fullName evidence="2">Peptidase S41</fullName>
    </submittedName>
</protein>
<sequence length="492" mass="55136">MKNILRSLVYFFLVAFSLQSCDDKDDVDKQTYSALQKLEINNFIWTGLNEVYLWQDDVPDLADNRFASQEDFDSFLKGYSKPEDLFEDLLNKPESKYPNGDAIDRFSWIVDDYTVLEQELNGITKNPGIDFRLSYIEKGSDNLVGYIRYIIPNSDASKKDIKRGDLFTKVNGTQLTVSNYEKLLLDSDSYTLNLAEFNSNGAIVSNGKSVALTKTILEENPILVNKVITSGSHKIGYLMYNGFYAEYDDELNQAFAQLKTGGVTDLVLDLRYNGGGSVRSATLLASMITGQFNGQVFSKRQYNTKQMTGLTSDELESLNERFTDKTNSEATLNSLNLNTVYIITTESTASASELVINGLKPYINVVQIGETTVGKNVGSFTVYDSETLTKIKVNPTHKYAMQPLVFKITNAQNFGDYTSGLTPTFAQEEYVSSYGILGNASEPLLNIAISKITGSTGKRIQTEKGQRLPYFTDSKAMRRFGREMFIESPKEF</sequence>
<dbReference type="InterPro" id="IPR029045">
    <property type="entry name" value="ClpP/crotonase-like_dom_sf"/>
</dbReference>
<dbReference type="RefSeq" id="WP_110307556.1">
    <property type="nucleotide sequence ID" value="NZ_QJHK01000014.1"/>
</dbReference>
<evidence type="ECO:0000313" key="3">
    <source>
        <dbReference type="Proteomes" id="UP000247903"/>
    </source>
</evidence>
<evidence type="ECO:0000259" key="1">
    <source>
        <dbReference type="SMART" id="SM00245"/>
    </source>
</evidence>
<dbReference type="PANTHER" id="PTHR32060">
    <property type="entry name" value="TAIL-SPECIFIC PROTEASE"/>
    <property type="match status" value="1"/>
</dbReference>
<dbReference type="SMART" id="SM00245">
    <property type="entry name" value="TSPc"/>
    <property type="match status" value="1"/>
</dbReference>
<dbReference type="Proteomes" id="UP000247903">
    <property type="component" value="Unassembled WGS sequence"/>
</dbReference>
<feature type="domain" description="Tail specific protease" evidence="1">
    <location>
        <begin position="205"/>
        <end position="428"/>
    </location>
</feature>